<reference evidence="1" key="2">
    <citation type="submission" date="2020-11" db="EMBL/GenBank/DDBJ databases">
        <authorList>
            <person name="McCartney M.A."/>
            <person name="Auch B."/>
            <person name="Kono T."/>
            <person name="Mallez S."/>
            <person name="Becker A."/>
            <person name="Gohl D.M."/>
            <person name="Silverstein K.A.T."/>
            <person name="Koren S."/>
            <person name="Bechman K.B."/>
            <person name="Herman A."/>
            <person name="Abrahante J.E."/>
            <person name="Garbe J."/>
        </authorList>
    </citation>
    <scope>NUCLEOTIDE SEQUENCE</scope>
    <source>
        <strain evidence="1">Duluth1</strain>
        <tissue evidence="1">Whole animal</tissue>
    </source>
</reference>
<evidence type="ECO:0000313" key="1">
    <source>
        <dbReference type="EMBL" id="KAH3856300.1"/>
    </source>
</evidence>
<comment type="caution">
    <text evidence="1">The sequence shown here is derived from an EMBL/GenBank/DDBJ whole genome shotgun (WGS) entry which is preliminary data.</text>
</comment>
<dbReference type="EMBL" id="JAIWYP010000003">
    <property type="protein sequence ID" value="KAH3856300.1"/>
    <property type="molecule type" value="Genomic_DNA"/>
</dbReference>
<dbReference type="AlphaFoldDB" id="A0A9D4LDW8"/>
<evidence type="ECO:0000313" key="2">
    <source>
        <dbReference type="Proteomes" id="UP000828390"/>
    </source>
</evidence>
<proteinExistence type="predicted"/>
<reference evidence="1" key="1">
    <citation type="journal article" date="2019" name="bioRxiv">
        <title>The Genome of the Zebra Mussel, Dreissena polymorpha: A Resource for Invasive Species Research.</title>
        <authorList>
            <person name="McCartney M.A."/>
            <person name="Auch B."/>
            <person name="Kono T."/>
            <person name="Mallez S."/>
            <person name="Zhang Y."/>
            <person name="Obille A."/>
            <person name="Becker A."/>
            <person name="Abrahante J.E."/>
            <person name="Garbe J."/>
            <person name="Badalamenti J.P."/>
            <person name="Herman A."/>
            <person name="Mangelson H."/>
            <person name="Liachko I."/>
            <person name="Sullivan S."/>
            <person name="Sone E.D."/>
            <person name="Koren S."/>
            <person name="Silverstein K.A.T."/>
            <person name="Beckman K.B."/>
            <person name="Gohl D.M."/>
        </authorList>
    </citation>
    <scope>NUCLEOTIDE SEQUENCE</scope>
    <source>
        <strain evidence="1">Duluth1</strain>
        <tissue evidence="1">Whole animal</tissue>
    </source>
</reference>
<accession>A0A9D4LDW8</accession>
<protein>
    <submittedName>
        <fullName evidence="1">Uncharacterized protein</fullName>
    </submittedName>
</protein>
<gene>
    <name evidence="1" type="ORF">DPMN_098886</name>
</gene>
<dbReference type="Proteomes" id="UP000828390">
    <property type="component" value="Unassembled WGS sequence"/>
</dbReference>
<organism evidence="1 2">
    <name type="scientific">Dreissena polymorpha</name>
    <name type="common">Zebra mussel</name>
    <name type="synonym">Mytilus polymorpha</name>
    <dbReference type="NCBI Taxonomy" id="45954"/>
    <lineage>
        <taxon>Eukaryota</taxon>
        <taxon>Metazoa</taxon>
        <taxon>Spiralia</taxon>
        <taxon>Lophotrochozoa</taxon>
        <taxon>Mollusca</taxon>
        <taxon>Bivalvia</taxon>
        <taxon>Autobranchia</taxon>
        <taxon>Heteroconchia</taxon>
        <taxon>Euheterodonta</taxon>
        <taxon>Imparidentia</taxon>
        <taxon>Neoheterodontei</taxon>
        <taxon>Myida</taxon>
        <taxon>Dreissenoidea</taxon>
        <taxon>Dreissenidae</taxon>
        <taxon>Dreissena</taxon>
    </lineage>
</organism>
<name>A0A9D4LDW8_DREPO</name>
<keyword evidence="2" id="KW-1185">Reference proteome</keyword>
<sequence length="61" mass="7115">MEISIAEKKQKIIDIEPGFADLEKAFEERTKLYEKQKKDIVGMWCQSFTARRSRVPGVMPL</sequence>